<keyword evidence="6" id="KW-1185">Reference proteome</keyword>
<evidence type="ECO:0000313" key="5">
    <source>
        <dbReference type="Proteomes" id="UP000230605"/>
    </source>
</evidence>
<name>A0A2G5IEM1_CERBT</name>
<proteinExistence type="predicted"/>
<dbReference type="EMBL" id="LKMD01000099">
    <property type="protein sequence ID" value="PIB03229.1"/>
    <property type="molecule type" value="Genomic_DNA"/>
</dbReference>
<protein>
    <recommendedName>
        <fullName evidence="2">DNA ligase D 3'-phosphoesterase domain-containing protein</fullName>
    </recommendedName>
</protein>
<feature type="region of interest" description="Disordered" evidence="1">
    <location>
        <begin position="239"/>
        <end position="291"/>
    </location>
</feature>
<dbReference type="PANTHER" id="PTHR39465">
    <property type="entry name" value="DNA LIGASE D, 3'-PHOSPHOESTERASE DOMAIN"/>
    <property type="match status" value="1"/>
</dbReference>
<gene>
    <name evidence="3" type="ORF">CB0940_11677</name>
    <name evidence="4" type="ORF">RHO25_008676</name>
</gene>
<feature type="region of interest" description="Disordered" evidence="1">
    <location>
        <begin position="1"/>
        <end position="43"/>
    </location>
</feature>
<dbReference type="InterPro" id="IPR014144">
    <property type="entry name" value="LigD_PE_domain"/>
</dbReference>
<feature type="compositionally biased region" description="Acidic residues" evidence="1">
    <location>
        <begin position="189"/>
        <end position="198"/>
    </location>
</feature>
<evidence type="ECO:0000313" key="3">
    <source>
        <dbReference type="EMBL" id="PIB03229.1"/>
    </source>
</evidence>
<dbReference type="EMBL" id="CP134188">
    <property type="protein sequence ID" value="WPB04032.1"/>
    <property type="molecule type" value="Genomic_DNA"/>
</dbReference>
<accession>A0A2G5IEM1</accession>
<dbReference type="Pfam" id="PF13298">
    <property type="entry name" value="LigD_N"/>
    <property type="match status" value="1"/>
</dbReference>
<reference evidence="4 6" key="2">
    <citation type="submission" date="2023-09" db="EMBL/GenBank/DDBJ databases">
        <title>Complete-Gapless Cercospora beticola genome.</title>
        <authorList>
            <person name="Wyatt N.A."/>
            <person name="Spanner R.E."/>
            <person name="Bolton M.D."/>
        </authorList>
    </citation>
    <scope>NUCLEOTIDE SEQUENCE [LARGE SCALE GENOMIC DNA]</scope>
    <source>
        <strain evidence="4">Cb09-40</strain>
    </source>
</reference>
<feature type="domain" description="DNA ligase D 3'-phosphoesterase" evidence="2">
    <location>
        <begin position="100"/>
        <end position="234"/>
    </location>
</feature>
<reference evidence="3 5" key="1">
    <citation type="submission" date="2015-10" db="EMBL/GenBank/DDBJ databases">
        <title>The cercosporin biosynthetic gene cluster was horizontally transferred to several fungal lineages and shown to be expanded in Cercospora beticola based on microsynteny with recipient genomes.</title>
        <authorList>
            <person name="De Jonge R."/>
            <person name="Ebert M.K."/>
            <person name="Suttle J.C."/>
            <person name="Jurick Ii W.M."/>
            <person name="Secor G.A."/>
            <person name="Thomma B.P."/>
            <person name="Van De Peer Y."/>
            <person name="Bolton M.D."/>
        </authorList>
    </citation>
    <scope>NUCLEOTIDE SEQUENCE [LARGE SCALE GENOMIC DNA]</scope>
    <source>
        <strain evidence="3 5">09-40</strain>
    </source>
</reference>
<evidence type="ECO:0000313" key="6">
    <source>
        <dbReference type="Proteomes" id="UP001302367"/>
    </source>
</evidence>
<evidence type="ECO:0000313" key="4">
    <source>
        <dbReference type="EMBL" id="WPB04032.1"/>
    </source>
</evidence>
<dbReference type="Proteomes" id="UP001302367">
    <property type="component" value="Chromosome 5"/>
</dbReference>
<sequence length="400" mass="45138">MSTKAQPATLVRDVSPPPLRKRSTALASSEQNEPQDHHPVKSEAAKIEAHEFAIRDHLTYFVQHLSAALRPSSGPRITIEHFRKLYLRNQHAKGAHFVIHQHDHPISGVHYDLRLQFSETSSVSWAIPYGLPGNANSLRPNRMAIETRVHNLWNNLIESASHATGSLLIWDIGEFEVLDRPQQKPTQTTDDELCEAEQEPAKLEPQNERLKNAFQSRHIHLRLHGSRLPYGYTIALRLPSHNDRSAQPQKPVRKRRRIDPSKARTASIATSSEDEPDTEAKVSSKQEEALEDDHLDAANASEDDGDAAIRANNAYSGATNTIGSVHQRHWFLTLDRPNSGFRKAKAGPDAGRWVGPWKTFYVLGREHERSIVTGRLADEVMADEGVKKFIGRKMWRLITE</sequence>
<feature type="compositionally biased region" description="Basic and acidic residues" evidence="1">
    <location>
        <begin position="199"/>
        <end position="208"/>
    </location>
</feature>
<feature type="compositionally biased region" description="Basic and acidic residues" evidence="1">
    <location>
        <begin position="278"/>
        <end position="288"/>
    </location>
</feature>
<dbReference type="PANTHER" id="PTHR39465:SF1">
    <property type="entry name" value="DNA LIGASE D 3'-PHOSPHOESTERASE DOMAIN-CONTAINING PROTEIN"/>
    <property type="match status" value="1"/>
</dbReference>
<organism evidence="3 5">
    <name type="scientific">Cercospora beticola</name>
    <name type="common">Sugarbeet leaf spot fungus</name>
    <dbReference type="NCBI Taxonomy" id="122368"/>
    <lineage>
        <taxon>Eukaryota</taxon>
        <taxon>Fungi</taxon>
        <taxon>Dikarya</taxon>
        <taxon>Ascomycota</taxon>
        <taxon>Pezizomycotina</taxon>
        <taxon>Dothideomycetes</taxon>
        <taxon>Dothideomycetidae</taxon>
        <taxon>Mycosphaerellales</taxon>
        <taxon>Mycosphaerellaceae</taxon>
        <taxon>Cercospora</taxon>
    </lineage>
</organism>
<dbReference type="Proteomes" id="UP000230605">
    <property type="component" value="Chromosome 10"/>
</dbReference>
<evidence type="ECO:0000256" key="1">
    <source>
        <dbReference type="SAM" id="MobiDB-lite"/>
    </source>
</evidence>
<feature type="region of interest" description="Disordered" evidence="1">
    <location>
        <begin position="180"/>
        <end position="208"/>
    </location>
</feature>
<feature type="compositionally biased region" description="Basic and acidic residues" evidence="1">
    <location>
        <begin position="34"/>
        <end position="43"/>
    </location>
</feature>
<dbReference type="OrthoDB" id="2588098at2759"/>
<evidence type="ECO:0000259" key="2">
    <source>
        <dbReference type="Pfam" id="PF13298"/>
    </source>
</evidence>
<dbReference type="AlphaFoldDB" id="A0A2G5IEM1"/>